<proteinExistence type="predicted"/>
<protein>
    <submittedName>
        <fullName evidence="1">Uncharacterized protein</fullName>
    </submittedName>
</protein>
<evidence type="ECO:0000313" key="1">
    <source>
        <dbReference type="EMBL" id="KAJ3557960.1"/>
    </source>
</evidence>
<accession>A0ACC1TCF6</accession>
<comment type="caution">
    <text evidence="1">The sequence shown here is derived from an EMBL/GenBank/DDBJ whole genome shotgun (WGS) entry which is preliminary data.</text>
</comment>
<dbReference type="Proteomes" id="UP001148662">
    <property type="component" value="Unassembled WGS sequence"/>
</dbReference>
<dbReference type="EMBL" id="JANHOG010000119">
    <property type="protein sequence ID" value="KAJ3557960.1"/>
    <property type="molecule type" value="Genomic_DNA"/>
</dbReference>
<keyword evidence="2" id="KW-1185">Reference proteome</keyword>
<evidence type="ECO:0000313" key="2">
    <source>
        <dbReference type="Proteomes" id="UP001148662"/>
    </source>
</evidence>
<sequence>MRTLEKQPYMLNESFIQTGSYALETLACTFRTRLFCVNVLMRSDRIYYWYYDACGFIYTSSISFIEDFAKAAAIVVGMACATPEQLGALPSIITPPLDAPYPANWPPENLNRHTVILPQIPTYPGSKTTRDVHATLQESVFSQYILAGRRTFVYTVKTEPPLSESEHIIKIYYQVHCRKKEHELLNLARDAGIGKFF</sequence>
<organism evidence="1 2">
    <name type="scientific">Phlebia brevispora</name>
    <dbReference type="NCBI Taxonomy" id="194682"/>
    <lineage>
        <taxon>Eukaryota</taxon>
        <taxon>Fungi</taxon>
        <taxon>Dikarya</taxon>
        <taxon>Basidiomycota</taxon>
        <taxon>Agaricomycotina</taxon>
        <taxon>Agaricomycetes</taxon>
        <taxon>Polyporales</taxon>
        <taxon>Meruliaceae</taxon>
        <taxon>Phlebia</taxon>
    </lineage>
</organism>
<name>A0ACC1TCF6_9APHY</name>
<reference evidence="1" key="1">
    <citation type="submission" date="2022-07" db="EMBL/GenBank/DDBJ databases">
        <title>Genome Sequence of Phlebia brevispora.</title>
        <authorList>
            <person name="Buettner E."/>
        </authorList>
    </citation>
    <scope>NUCLEOTIDE SEQUENCE</scope>
    <source>
        <strain evidence="1">MPL23</strain>
    </source>
</reference>
<gene>
    <name evidence="1" type="ORF">NM688_g1194</name>
</gene>